<dbReference type="Proteomes" id="UP000765509">
    <property type="component" value="Unassembled WGS sequence"/>
</dbReference>
<evidence type="ECO:0000313" key="2">
    <source>
        <dbReference type="Proteomes" id="UP000765509"/>
    </source>
</evidence>
<keyword evidence="2" id="KW-1185">Reference proteome</keyword>
<dbReference type="EMBL" id="AVOT02020537">
    <property type="protein sequence ID" value="MBW0508780.1"/>
    <property type="molecule type" value="Genomic_DNA"/>
</dbReference>
<name>A0A9Q3HP91_9BASI</name>
<proteinExistence type="predicted"/>
<protein>
    <submittedName>
        <fullName evidence="1">Uncharacterized protein</fullName>
    </submittedName>
</protein>
<organism evidence="1 2">
    <name type="scientific">Austropuccinia psidii MF-1</name>
    <dbReference type="NCBI Taxonomy" id="1389203"/>
    <lineage>
        <taxon>Eukaryota</taxon>
        <taxon>Fungi</taxon>
        <taxon>Dikarya</taxon>
        <taxon>Basidiomycota</taxon>
        <taxon>Pucciniomycotina</taxon>
        <taxon>Pucciniomycetes</taxon>
        <taxon>Pucciniales</taxon>
        <taxon>Sphaerophragmiaceae</taxon>
        <taxon>Austropuccinia</taxon>
    </lineage>
</organism>
<gene>
    <name evidence="1" type="ORF">O181_048495</name>
</gene>
<reference evidence="1" key="1">
    <citation type="submission" date="2021-03" db="EMBL/GenBank/DDBJ databases">
        <title>Draft genome sequence of rust myrtle Austropuccinia psidii MF-1, a brazilian biotype.</title>
        <authorList>
            <person name="Quecine M.C."/>
            <person name="Pachon D.M.R."/>
            <person name="Bonatelli M.L."/>
            <person name="Correr F.H."/>
            <person name="Franceschini L.M."/>
            <person name="Leite T.F."/>
            <person name="Margarido G.R.A."/>
            <person name="Almeida C.A."/>
            <person name="Ferrarezi J.A."/>
            <person name="Labate C.A."/>
        </authorList>
    </citation>
    <scope>NUCLEOTIDE SEQUENCE</scope>
    <source>
        <strain evidence="1">MF-1</strain>
    </source>
</reference>
<sequence length="163" mass="18400">MLIPLNLGLEGSLDPSAISRAYGPPPLIRFFGLFGPFRPPGPLQPTFCKLWYLPAAFDLNSMRPKGAQGPEPWPQNDNLVKLAPFFATSHKNSIGHIWPWSWYHPPMASGNHQRPSETFSQVLALKKRELIFPLLDTDASRTMDGTYMVLYTIMHHVSSAIEW</sequence>
<accession>A0A9Q3HP91</accession>
<evidence type="ECO:0000313" key="1">
    <source>
        <dbReference type="EMBL" id="MBW0508780.1"/>
    </source>
</evidence>
<comment type="caution">
    <text evidence="1">The sequence shown here is derived from an EMBL/GenBank/DDBJ whole genome shotgun (WGS) entry which is preliminary data.</text>
</comment>
<dbReference type="AlphaFoldDB" id="A0A9Q3HP91"/>